<feature type="transmembrane region" description="Helical" evidence="7">
    <location>
        <begin position="232"/>
        <end position="252"/>
    </location>
</feature>
<dbReference type="OrthoDB" id="8904098at2759"/>
<feature type="region of interest" description="Disordered" evidence="6">
    <location>
        <begin position="1"/>
        <end position="26"/>
    </location>
</feature>
<evidence type="ECO:0000313" key="8">
    <source>
        <dbReference type="EMBL" id="KAH7281035.1"/>
    </source>
</evidence>
<proteinExistence type="inferred from homology"/>
<evidence type="ECO:0000256" key="3">
    <source>
        <dbReference type="ARBA" id="ARBA00022692"/>
    </source>
</evidence>
<feature type="transmembrane region" description="Helical" evidence="7">
    <location>
        <begin position="545"/>
        <end position="568"/>
    </location>
</feature>
<feature type="transmembrane region" description="Helical" evidence="7">
    <location>
        <begin position="122"/>
        <end position="144"/>
    </location>
</feature>
<dbReference type="GO" id="GO:0016020">
    <property type="term" value="C:membrane"/>
    <property type="evidence" value="ECO:0007669"/>
    <property type="project" value="UniProtKB-SubCell"/>
</dbReference>
<keyword evidence="3 7" id="KW-0812">Transmembrane</keyword>
<feature type="transmembrane region" description="Helical" evidence="7">
    <location>
        <begin position="428"/>
        <end position="445"/>
    </location>
</feature>
<evidence type="ECO:0000256" key="2">
    <source>
        <dbReference type="ARBA" id="ARBA00005982"/>
    </source>
</evidence>
<dbReference type="EMBL" id="CM035441">
    <property type="protein sequence ID" value="KAH7281035.1"/>
    <property type="molecule type" value="Genomic_DNA"/>
</dbReference>
<evidence type="ECO:0000313" key="9">
    <source>
        <dbReference type="Proteomes" id="UP000825935"/>
    </source>
</evidence>
<evidence type="ECO:0000256" key="5">
    <source>
        <dbReference type="ARBA" id="ARBA00023136"/>
    </source>
</evidence>
<dbReference type="AlphaFoldDB" id="A0A8T2QBN8"/>
<feature type="transmembrane region" description="Helical" evidence="7">
    <location>
        <begin position="164"/>
        <end position="190"/>
    </location>
</feature>
<feature type="transmembrane region" description="Helical" evidence="7">
    <location>
        <begin position="499"/>
        <end position="525"/>
    </location>
</feature>
<dbReference type="SUPFAM" id="SSF103473">
    <property type="entry name" value="MFS general substrate transporter"/>
    <property type="match status" value="1"/>
</dbReference>
<evidence type="ECO:0000256" key="7">
    <source>
        <dbReference type="SAM" id="Phobius"/>
    </source>
</evidence>
<accession>A0A8T2QBN8</accession>
<feature type="transmembrane region" description="Helical" evidence="7">
    <location>
        <begin position="54"/>
        <end position="77"/>
    </location>
</feature>
<dbReference type="InterPro" id="IPR000109">
    <property type="entry name" value="POT_fam"/>
</dbReference>
<reference evidence="8" key="1">
    <citation type="submission" date="2021-08" db="EMBL/GenBank/DDBJ databases">
        <title>WGS assembly of Ceratopteris richardii.</title>
        <authorList>
            <person name="Marchant D.B."/>
            <person name="Chen G."/>
            <person name="Jenkins J."/>
            <person name="Shu S."/>
            <person name="Leebens-Mack J."/>
            <person name="Grimwood J."/>
            <person name="Schmutz J."/>
            <person name="Soltis P."/>
            <person name="Soltis D."/>
            <person name="Chen Z.-H."/>
        </authorList>
    </citation>
    <scope>NUCLEOTIDE SEQUENCE</scope>
    <source>
        <strain evidence="8">Whitten #5841</strain>
        <tissue evidence="8">Leaf</tissue>
    </source>
</reference>
<feature type="transmembrane region" description="Helical" evidence="7">
    <location>
        <begin position="202"/>
        <end position="226"/>
    </location>
</feature>
<evidence type="ECO:0000256" key="4">
    <source>
        <dbReference type="ARBA" id="ARBA00022989"/>
    </source>
</evidence>
<evidence type="ECO:0000256" key="1">
    <source>
        <dbReference type="ARBA" id="ARBA00004141"/>
    </source>
</evidence>
<keyword evidence="5 7" id="KW-0472">Membrane</keyword>
<feature type="transmembrane region" description="Helical" evidence="7">
    <location>
        <begin position="348"/>
        <end position="369"/>
    </location>
</feature>
<evidence type="ECO:0000256" key="6">
    <source>
        <dbReference type="SAM" id="MobiDB-lite"/>
    </source>
</evidence>
<dbReference type="InterPro" id="IPR036259">
    <property type="entry name" value="MFS_trans_sf"/>
</dbReference>
<organism evidence="8 9">
    <name type="scientific">Ceratopteris richardii</name>
    <name type="common">Triangle waterfern</name>
    <dbReference type="NCBI Taxonomy" id="49495"/>
    <lineage>
        <taxon>Eukaryota</taxon>
        <taxon>Viridiplantae</taxon>
        <taxon>Streptophyta</taxon>
        <taxon>Embryophyta</taxon>
        <taxon>Tracheophyta</taxon>
        <taxon>Polypodiopsida</taxon>
        <taxon>Polypodiidae</taxon>
        <taxon>Polypodiales</taxon>
        <taxon>Pteridineae</taxon>
        <taxon>Pteridaceae</taxon>
        <taxon>Parkerioideae</taxon>
        <taxon>Ceratopteris</taxon>
    </lineage>
</organism>
<dbReference type="Pfam" id="PF00854">
    <property type="entry name" value="PTR2"/>
    <property type="match status" value="1"/>
</dbReference>
<dbReference type="PANTHER" id="PTHR11654">
    <property type="entry name" value="OLIGOPEPTIDE TRANSPORTER-RELATED"/>
    <property type="match status" value="1"/>
</dbReference>
<dbReference type="Proteomes" id="UP000825935">
    <property type="component" value="Chromosome 36"/>
</dbReference>
<sequence length="591" mass="64947">MDWGHTKAADGSTTMSKQQEVEKQEQNENGAICEALDWRGRPATDKHGGPRTSIFILASQGLWNVANFAIATSLVLYFVRVLQMGNATAANNVTNWIGTQFLLTLLGGFLGDAYWGRFKTCAIFQLVHVLGLILLALSATINALKPPQCNGPGSMCPSPSALQVDIFLLGLYITALGTGGYLPAFVAWGADQFDSEKTRTTFFGWLFVCQNIGTIVANTVFVWLQNKGEWELSFWLATGVGALATLAFGVGVPTYRQYAPGGNSFVRTAQVIIASVRKWWIEVPRDADELHELPTIELIRQGSRKMPHTPRFRFLDKAATRVPGEFEKPWKLCNVTQVEELKCLFRMLPIWLCAIPFAAVFSQINTLFVEQAAVMDLQLGNIKIPPASLNLVNVMTIFVCTLLYAPVVVPIARAITGRPTGLTQLQRLGCGQIGVAIAMGLAALVESRRLSLARQGKQMSVFWLSPQHIVLGISQVFAVVGAMDFFYSEAPHAMKGLVSSLSLANLAIGSFLSTVLVSITMHFTTRDGSPGWIPPRNLNVGHVDYFYWLLMCITLLNVAAFGLGCRWYRRCAPTPESQTNGSHTENVKPYF</sequence>
<comment type="caution">
    <text evidence="8">The sequence shown here is derived from an EMBL/GenBank/DDBJ whole genome shotgun (WGS) entry which is preliminary data.</text>
</comment>
<feature type="transmembrane region" description="Helical" evidence="7">
    <location>
        <begin position="389"/>
        <end position="416"/>
    </location>
</feature>
<keyword evidence="4 7" id="KW-1133">Transmembrane helix</keyword>
<feature type="transmembrane region" description="Helical" evidence="7">
    <location>
        <begin position="465"/>
        <end position="487"/>
    </location>
</feature>
<keyword evidence="9" id="KW-1185">Reference proteome</keyword>
<name>A0A8T2QBN8_CERRI</name>
<dbReference type="OMA" id="MMAPEER"/>
<dbReference type="Gene3D" id="1.20.1250.20">
    <property type="entry name" value="MFS general substrate transporter like domains"/>
    <property type="match status" value="1"/>
</dbReference>
<comment type="subcellular location">
    <subcellularLocation>
        <location evidence="1">Membrane</location>
        <topology evidence="1">Multi-pass membrane protein</topology>
    </subcellularLocation>
</comment>
<dbReference type="GO" id="GO:0022857">
    <property type="term" value="F:transmembrane transporter activity"/>
    <property type="evidence" value="ECO:0007669"/>
    <property type="project" value="InterPro"/>
</dbReference>
<comment type="similarity">
    <text evidence="2">Belongs to the major facilitator superfamily. Proton-dependent oligopeptide transporter (POT/PTR) (TC 2.A.17) family.</text>
</comment>
<gene>
    <name evidence="8" type="ORF">KP509_36G026800</name>
</gene>
<feature type="transmembrane region" description="Helical" evidence="7">
    <location>
        <begin position="97"/>
        <end position="115"/>
    </location>
</feature>
<protein>
    <submittedName>
        <fullName evidence="8">Uncharacterized protein</fullName>
    </submittedName>
</protein>